<dbReference type="AlphaFoldDB" id="A0AAV8XUD1"/>
<evidence type="ECO:0000256" key="4">
    <source>
        <dbReference type="ARBA" id="ARBA00023212"/>
    </source>
</evidence>
<dbReference type="GO" id="GO:0000278">
    <property type="term" value="P:mitotic cell cycle"/>
    <property type="evidence" value="ECO:0007669"/>
    <property type="project" value="TreeGrafter"/>
</dbReference>
<dbReference type="PANTHER" id="PTHR19302:SF14">
    <property type="entry name" value="GAMMA-TUBULIN COMPLEX COMPONENT 3"/>
    <property type="match status" value="1"/>
</dbReference>
<keyword evidence="4" id="KW-0206">Cytoskeleton</keyword>
<dbReference type="GO" id="GO:0000930">
    <property type="term" value="C:gamma-tubulin complex"/>
    <property type="evidence" value="ECO:0007669"/>
    <property type="project" value="TreeGrafter"/>
</dbReference>
<keyword evidence="2" id="KW-0963">Cytoplasm</keyword>
<keyword evidence="7" id="KW-1185">Reference proteome</keyword>
<dbReference type="Proteomes" id="UP001162162">
    <property type="component" value="Unassembled WGS sequence"/>
</dbReference>
<dbReference type="EMBL" id="JAPWTK010000334">
    <property type="protein sequence ID" value="KAJ8942300.1"/>
    <property type="molecule type" value="Genomic_DNA"/>
</dbReference>
<name>A0AAV8XUD1_9CUCU</name>
<dbReference type="InterPro" id="IPR041470">
    <property type="entry name" value="GCP_N"/>
</dbReference>
<reference evidence="6" key="1">
    <citation type="journal article" date="2023" name="Insect Mol. Biol.">
        <title>Genome sequencing provides insights into the evolution of gene families encoding plant cell wall-degrading enzymes in longhorned beetles.</title>
        <authorList>
            <person name="Shin N.R."/>
            <person name="Okamura Y."/>
            <person name="Kirsch R."/>
            <person name="Pauchet Y."/>
        </authorList>
    </citation>
    <scope>NUCLEOTIDE SEQUENCE</scope>
    <source>
        <strain evidence="6">AMC_N1</strain>
    </source>
</reference>
<accession>A0AAV8XUD1</accession>
<dbReference type="GO" id="GO:0043015">
    <property type="term" value="F:gamma-tubulin binding"/>
    <property type="evidence" value="ECO:0007669"/>
    <property type="project" value="InterPro"/>
</dbReference>
<dbReference type="GO" id="GO:0051011">
    <property type="term" value="F:microtubule minus-end binding"/>
    <property type="evidence" value="ECO:0007669"/>
    <property type="project" value="TreeGrafter"/>
</dbReference>
<keyword evidence="3" id="KW-0493">Microtubule</keyword>
<evidence type="ECO:0000256" key="2">
    <source>
        <dbReference type="ARBA" id="ARBA00022490"/>
    </source>
</evidence>
<evidence type="ECO:0000313" key="6">
    <source>
        <dbReference type="EMBL" id="KAJ8942300.1"/>
    </source>
</evidence>
<evidence type="ECO:0000256" key="1">
    <source>
        <dbReference type="ARBA" id="ARBA00004245"/>
    </source>
</evidence>
<dbReference type="GO" id="GO:0051321">
    <property type="term" value="P:meiotic cell cycle"/>
    <property type="evidence" value="ECO:0007669"/>
    <property type="project" value="TreeGrafter"/>
</dbReference>
<evidence type="ECO:0000259" key="5">
    <source>
        <dbReference type="Pfam" id="PF17681"/>
    </source>
</evidence>
<evidence type="ECO:0000256" key="3">
    <source>
        <dbReference type="ARBA" id="ARBA00022701"/>
    </source>
</evidence>
<sequence length="388" mass="43784">MDITDNFENAGISELVLKLCNHVSKNESASRLYKIAFSFLSSSSSLTVNTPSDETYIVTQIKQLLAAQSKEKVEQFELIYANICKVYCNTVVQFLSFIFNLAKTQKDISIWHMTKELDKFGTQPQILKNKSQIQLGVTSSTSQDSIRHIFDSREKKKFNNNSQSNLTRVHSQATTLSSVTWSRSDIPTSSKFSGLTTVTEQDLLQDVIYSLQGIEGKFVRKEPGGLGFTIDPKAGKYLNPIQRGLLERLTGISFLHKQLKQYIEDNEKQSGIICQALIATLSNELSDYYKTVALLQASRLTGWTENHSVEGSKKRAMRCKTGFKGDGRLEVGQKGFEHPQEDFLRYLTEQDLITTPQRGKFTRVGWMWNFSLTLNQLSAVGLVNIESL</sequence>
<dbReference type="Pfam" id="PF17681">
    <property type="entry name" value="GCP_N_terminal"/>
    <property type="match status" value="1"/>
</dbReference>
<protein>
    <recommendedName>
        <fullName evidence="5">Gamma tubulin complex component protein N-terminal domain-containing protein</fullName>
    </recommendedName>
</protein>
<feature type="domain" description="Gamma tubulin complex component protein N-terminal" evidence="5">
    <location>
        <begin position="204"/>
        <end position="299"/>
    </location>
</feature>
<comment type="subcellular location">
    <subcellularLocation>
        <location evidence="1">Cytoplasm</location>
        <location evidence="1">Cytoskeleton</location>
    </subcellularLocation>
</comment>
<dbReference type="PANTHER" id="PTHR19302">
    <property type="entry name" value="GAMMA TUBULIN COMPLEX PROTEIN"/>
    <property type="match status" value="1"/>
</dbReference>
<dbReference type="InterPro" id="IPR007259">
    <property type="entry name" value="GCP"/>
</dbReference>
<gene>
    <name evidence="6" type="ORF">NQ318_005618</name>
</gene>
<comment type="caution">
    <text evidence="6">The sequence shown here is derived from an EMBL/GenBank/DDBJ whole genome shotgun (WGS) entry which is preliminary data.</text>
</comment>
<dbReference type="GO" id="GO:0051225">
    <property type="term" value="P:spindle assembly"/>
    <property type="evidence" value="ECO:0007669"/>
    <property type="project" value="TreeGrafter"/>
</dbReference>
<dbReference type="GO" id="GO:0031122">
    <property type="term" value="P:cytoplasmic microtubule organization"/>
    <property type="evidence" value="ECO:0007669"/>
    <property type="project" value="TreeGrafter"/>
</dbReference>
<evidence type="ECO:0000313" key="7">
    <source>
        <dbReference type="Proteomes" id="UP001162162"/>
    </source>
</evidence>
<dbReference type="GO" id="GO:0005874">
    <property type="term" value="C:microtubule"/>
    <property type="evidence" value="ECO:0007669"/>
    <property type="project" value="UniProtKB-KW"/>
</dbReference>
<dbReference type="GO" id="GO:0000922">
    <property type="term" value="C:spindle pole"/>
    <property type="evidence" value="ECO:0007669"/>
    <property type="project" value="InterPro"/>
</dbReference>
<dbReference type="GO" id="GO:0007020">
    <property type="term" value="P:microtubule nucleation"/>
    <property type="evidence" value="ECO:0007669"/>
    <property type="project" value="InterPro"/>
</dbReference>
<proteinExistence type="predicted"/>
<organism evidence="6 7">
    <name type="scientific">Aromia moschata</name>
    <dbReference type="NCBI Taxonomy" id="1265417"/>
    <lineage>
        <taxon>Eukaryota</taxon>
        <taxon>Metazoa</taxon>
        <taxon>Ecdysozoa</taxon>
        <taxon>Arthropoda</taxon>
        <taxon>Hexapoda</taxon>
        <taxon>Insecta</taxon>
        <taxon>Pterygota</taxon>
        <taxon>Neoptera</taxon>
        <taxon>Endopterygota</taxon>
        <taxon>Coleoptera</taxon>
        <taxon>Polyphaga</taxon>
        <taxon>Cucujiformia</taxon>
        <taxon>Chrysomeloidea</taxon>
        <taxon>Cerambycidae</taxon>
        <taxon>Cerambycinae</taxon>
        <taxon>Callichromatini</taxon>
        <taxon>Aromia</taxon>
    </lineage>
</organism>